<accession>A0A5J5EV39</accession>
<proteinExistence type="predicted"/>
<name>A0A5J5EV39_9PEZI</name>
<dbReference type="EMBL" id="VXIS01000110">
    <property type="protein sequence ID" value="KAA8904273.1"/>
    <property type="molecule type" value="Genomic_DNA"/>
</dbReference>
<gene>
    <name evidence="1" type="ORF">FN846DRAFT_890919</name>
</gene>
<sequence>MKSSTLHLQADRLDGIPRTASKAGPVRLDRLPVELDLELLQSMFCCTARFEHSLGPRFGYLQGPYVPRPTGSTSSSDLKSDVEELDYDVEELVAQEMAYAQLDHKSRREWISRHMPRDIRDDLHASPDA</sequence>
<reference evidence="1 2" key="1">
    <citation type="submission" date="2019-09" db="EMBL/GenBank/DDBJ databases">
        <title>Draft genome of the ectomycorrhizal ascomycete Sphaerosporella brunnea.</title>
        <authorList>
            <consortium name="DOE Joint Genome Institute"/>
            <person name="Benucci G.M."/>
            <person name="Marozzi G."/>
            <person name="Antonielli L."/>
            <person name="Sanchez S."/>
            <person name="Marco P."/>
            <person name="Wang X."/>
            <person name="Falini L.B."/>
            <person name="Barry K."/>
            <person name="Haridas S."/>
            <person name="Lipzen A."/>
            <person name="Labutti K."/>
            <person name="Grigoriev I.V."/>
            <person name="Murat C."/>
            <person name="Martin F."/>
            <person name="Albertini E."/>
            <person name="Donnini D."/>
            <person name="Bonito G."/>
        </authorList>
    </citation>
    <scope>NUCLEOTIDE SEQUENCE [LARGE SCALE GENOMIC DNA]</scope>
    <source>
        <strain evidence="1 2">Sb_GMNB300</strain>
    </source>
</reference>
<dbReference type="InParanoid" id="A0A5J5EV39"/>
<organism evidence="1 2">
    <name type="scientific">Sphaerosporella brunnea</name>
    <dbReference type="NCBI Taxonomy" id="1250544"/>
    <lineage>
        <taxon>Eukaryota</taxon>
        <taxon>Fungi</taxon>
        <taxon>Dikarya</taxon>
        <taxon>Ascomycota</taxon>
        <taxon>Pezizomycotina</taxon>
        <taxon>Pezizomycetes</taxon>
        <taxon>Pezizales</taxon>
        <taxon>Pyronemataceae</taxon>
        <taxon>Sphaerosporella</taxon>
    </lineage>
</organism>
<dbReference type="AlphaFoldDB" id="A0A5J5EV39"/>
<dbReference type="Proteomes" id="UP000326924">
    <property type="component" value="Unassembled WGS sequence"/>
</dbReference>
<protein>
    <submittedName>
        <fullName evidence="1">Uncharacterized protein</fullName>
    </submittedName>
</protein>
<evidence type="ECO:0000313" key="2">
    <source>
        <dbReference type="Proteomes" id="UP000326924"/>
    </source>
</evidence>
<evidence type="ECO:0000313" key="1">
    <source>
        <dbReference type="EMBL" id="KAA8904273.1"/>
    </source>
</evidence>
<comment type="caution">
    <text evidence="1">The sequence shown here is derived from an EMBL/GenBank/DDBJ whole genome shotgun (WGS) entry which is preliminary data.</text>
</comment>
<keyword evidence="2" id="KW-1185">Reference proteome</keyword>